<organism evidence="2 3">
    <name type="scientific">Lactuca sativa</name>
    <name type="common">Garden lettuce</name>
    <dbReference type="NCBI Taxonomy" id="4236"/>
    <lineage>
        <taxon>Eukaryota</taxon>
        <taxon>Viridiplantae</taxon>
        <taxon>Streptophyta</taxon>
        <taxon>Embryophyta</taxon>
        <taxon>Tracheophyta</taxon>
        <taxon>Spermatophyta</taxon>
        <taxon>Magnoliopsida</taxon>
        <taxon>eudicotyledons</taxon>
        <taxon>Gunneridae</taxon>
        <taxon>Pentapetalae</taxon>
        <taxon>asterids</taxon>
        <taxon>campanulids</taxon>
        <taxon>Asterales</taxon>
        <taxon>Asteraceae</taxon>
        <taxon>Cichorioideae</taxon>
        <taxon>Cichorieae</taxon>
        <taxon>Lactucinae</taxon>
        <taxon>Lactuca</taxon>
    </lineage>
</organism>
<sequence length="167" mass="19680">MMKYDRLYVLSLNKEGVVKDFWTELHQIHLNSNKDSWGWHLCGEGEYSVASLRQALDVGALPIMPVIMKWNKYVPIKVNILIRRIVMDRLPTRVNLSRKGIDIPSIRCLMCDDQLKYNDHVFFQCEIAKQVWHWTLMWLGLPNFDFNNILEAQVGSKACMSDKIRRR</sequence>
<keyword evidence="3" id="KW-1185">Reference proteome</keyword>
<evidence type="ECO:0000313" key="3">
    <source>
        <dbReference type="Proteomes" id="UP000235145"/>
    </source>
</evidence>
<evidence type="ECO:0000259" key="1">
    <source>
        <dbReference type="Pfam" id="PF13966"/>
    </source>
</evidence>
<gene>
    <name evidence="2" type="ORF">LSAT_V11C800403000</name>
</gene>
<feature type="domain" description="Reverse transcriptase zinc-binding" evidence="1">
    <location>
        <begin position="57"/>
        <end position="132"/>
    </location>
</feature>
<accession>A0A9R1UWH0</accession>
<evidence type="ECO:0000313" key="2">
    <source>
        <dbReference type="EMBL" id="KAJ0194108.1"/>
    </source>
</evidence>
<dbReference type="InterPro" id="IPR026960">
    <property type="entry name" value="RVT-Znf"/>
</dbReference>
<dbReference type="Pfam" id="PF13966">
    <property type="entry name" value="zf-RVT"/>
    <property type="match status" value="1"/>
</dbReference>
<comment type="caution">
    <text evidence="2">The sequence shown here is derived from an EMBL/GenBank/DDBJ whole genome shotgun (WGS) entry which is preliminary data.</text>
</comment>
<dbReference type="Proteomes" id="UP000235145">
    <property type="component" value="Unassembled WGS sequence"/>
</dbReference>
<proteinExistence type="predicted"/>
<reference evidence="2 3" key="1">
    <citation type="journal article" date="2017" name="Nat. Commun.">
        <title>Genome assembly with in vitro proximity ligation data and whole-genome triplication in lettuce.</title>
        <authorList>
            <person name="Reyes-Chin-Wo S."/>
            <person name="Wang Z."/>
            <person name="Yang X."/>
            <person name="Kozik A."/>
            <person name="Arikit S."/>
            <person name="Song C."/>
            <person name="Xia L."/>
            <person name="Froenicke L."/>
            <person name="Lavelle D.O."/>
            <person name="Truco M.J."/>
            <person name="Xia R."/>
            <person name="Zhu S."/>
            <person name="Xu C."/>
            <person name="Xu H."/>
            <person name="Xu X."/>
            <person name="Cox K."/>
            <person name="Korf I."/>
            <person name="Meyers B.C."/>
            <person name="Michelmore R.W."/>
        </authorList>
    </citation>
    <scope>NUCLEOTIDE SEQUENCE [LARGE SCALE GENOMIC DNA]</scope>
    <source>
        <strain evidence="3">cv. Salinas</strain>
        <tissue evidence="2">Seedlings</tissue>
    </source>
</reference>
<dbReference type="EMBL" id="NBSK02000008">
    <property type="protein sequence ID" value="KAJ0194108.1"/>
    <property type="molecule type" value="Genomic_DNA"/>
</dbReference>
<name>A0A9R1UWH0_LACSA</name>
<dbReference type="AlphaFoldDB" id="A0A9R1UWH0"/>
<protein>
    <recommendedName>
        <fullName evidence="1">Reverse transcriptase zinc-binding domain-containing protein</fullName>
    </recommendedName>
</protein>